<dbReference type="CDD" id="cd05930">
    <property type="entry name" value="A_NRPS"/>
    <property type="match status" value="1"/>
</dbReference>
<proteinExistence type="predicted"/>
<dbReference type="SUPFAM" id="SSF50998">
    <property type="entry name" value="Quinoprotein alcohol dehydrogenase-like"/>
    <property type="match status" value="1"/>
</dbReference>
<evidence type="ECO:0000256" key="1">
    <source>
        <dbReference type="ARBA" id="ARBA00012959"/>
    </source>
</evidence>
<comment type="catalytic activity">
    <reaction evidence="2">
        <text>(E)-4-coumarate + ATP + CoA = (E)-4-coumaroyl-CoA + AMP + diphosphate</text>
        <dbReference type="Rhea" id="RHEA:19641"/>
        <dbReference type="ChEBI" id="CHEBI:12876"/>
        <dbReference type="ChEBI" id="CHEBI:30616"/>
        <dbReference type="ChEBI" id="CHEBI:33019"/>
        <dbReference type="ChEBI" id="CHEBI:57287"/>
        <dbReference type="ChEBI" id="CHEBI:85008"/>
        <dbReference type="ChEBI" id="CHEBI:456215"/>
        <dbReference type="EC" id="6.2.1.12"/>
    </reaction>
    <physiologicalReaction direction="left-to-right" evidence="2">
        <dbReference type="Rhea" id="RHEA:19642"/>
    </physiologicalReaction>
</comment>
<dbReference type="InterPro" id="IPR052091">
    <property type="entry name" value="Beta-ala_Activ/Resist"/>
</dbReference>
<dbReference type="Pfam" id="PF13570">
    <property type="entry name" value="Beta-prop_ACSF4"/>
    <property type="match status" value="1"/>
</dbReference>
<name>A0A9D5C1G4_9LILI</name>
<reference evidence="7" key="2">
    <citation type="journal article" date="2022" name="Hortic Res">
        <title>The genome of Dioscorea zingiberensis sheds light on the biosynthesis, origin and evolution of the medicinally important diosgenin saponins.</title>
        <authorList>
            <person name="Li Y."/>
            <person name="Tan C."/>
            <person name="Li Z."/>
            <person name="Guo J."/>
            <person name="Li S."/>
            <person name="Chen X."/>
            <person name="Wang C."/>
            <person name="Dai X."/>
            <person name="Yang H."/>
            <person name="Song W."/>
            <person name="Hou L."/>
            <person name="Xu J."/>
            <person name="Tong Z."/>
            <person name="Xu A."/>
            <person name="Yuan X."/>
            <person name="Wang W."/>
            <person name="Yang Q."/>
            <person name="Chen L."/>
            <person name="Sun Z."/>
            <person name="Wang K."/>
            <person name="Pan B."/>
            <person name="Chen J."/>
            <person name="Bao Y."/>
            <person name="Liu F."/>
            <person name="Qi X."/>
            <person name="Gang D.R."/>
            <person name="Wen J."/>
            <person name="Li J."/>
        </authorList>
    </citation>
    <scope>NUCLEOTIDE SEQUENCE</scope>
    <source>
        <strain evidence="7">Dzin_1.0</strain>
    </source>
</reference>
<sequence length="1199" mass="132116">MATEPCCISHEFHRVASEKPGHIAAVRATGGLRVCKDALERFREEPERFDFEGRRGASSFPPVYPGDECFSFADVLSAVFSLSRRIRAVLDGGDDPNLVRPQGSRTAGYSHGEQTLSSSGSLSELNGSPLTSRMPIIIGVFIAPSIEYIVSVLSILKCGEAFLPLDPSWPEERLLSVISSSGTVIILKCHPSCSTEVDWIVNRSGCSVLYVYVEASLKKNAACDLVCPCESKIPRRFCYVMYTSGSTGKPKGVCGTERGLLNRFWWMQQRAPLFGDDVLLFKTPISFIDHLQEFLSSVLTCTTLIIPPFHELKANPLLIINFLEAYHITRLTSVPSLMTAVLPYMENLRWMQIHKTLKVLVLSGEVLFLSLWKSLHNLLPGTTILNLYGSTEVSGDCTYFDCTRLPQIVDLELLSSVPIGIPLSNCEIGLVGKSDELNVGEIYVGGACLMAGYLGENNHGHPNEADGSSLFRTGDFARRLQNGDLIFLGRKDRIVKVNGQLVALEEIENTLCEHPGVVEAAATLYRTPNDVSHLVSYVVLKGSKVLSEIDISHVDGRHGNKELVSSIKSWMTKKVPPTMVPSYYFFIESLPRTATGKVDYALLPSLTSTARWEHGDERSYNNQLHMIKEAFSDALVIKEVKAQDDFFMMGGNSISAAYVAHKLAIDMRLLYMFPSPVKLLNALLNRKNLIQTSVSRNTGSAKRAKLHENMWNRSFGTTIGLQNISTSEEQLQVQAGVSIDNFSSKIDAHPPIRSIESSNDKSSFSVYPSTIDSHLPPTTGVTNSNESSQWGLKINLSAICSFSRCNRFTSVAEPNQNYVQKGCFSIRTENRKGCLQELWKVPLNSCVDASPLIVFENGNAHLFIGSHSHIFLCIDALSGLVLWEVTLNGRIECSAAITGDFSQVVVGCYQGRIYFLEYLTGNIIWSFQTDGEVKMQPVVDKSRNLIWCGSHDHFLYALNYNEHSCVYKISCGGSIYGSPSIDMVHNIIYVASTSGRVTAISLADAQFQVAWRYECRAPIFGSLCLDTHGNVICCLVDGHVNALDSSGNVIWKALVGGPIFAGACLSLALPSQVLICCRNGILYSFDMEVGTLLWEYQAGHPITASAYIDEQTCLISEQSSLCERLVCICSSVGSVHVLKVSPDIKERRHNQAGDSETPLVQEFAVMNLPGDIFSSPVMIGGRIFMGCRDDYVHCLNVVF</sequence>
<evidence type="ECO:0000256" key="2">
    <source>
        <dbReference type="ARBA" id="ARBA00034252"/>
    </source>
</evidence>
<dbReference type="Gene3D" id="2.130.10.10">
    <property type="entry name" value="YVTN repeat-like/Quinoprotein amine dehydrogenase"/>
    <property type="match status" value="2"/>
</dbReference>
<dbReference type="InterPro" id="IPR042099">
    <property type="entry name" value="ANL_N_sf"/>
</dbReference>
<dbReference type="EC" id="6.2.1.12" evidence="1"/>
<evidence type="ECO:0000259" key="6">
    <source>
        <dbReference type="Pfam" id="PF13570"/>
    </source>
</evidence>
<dbReference type="SUPFAM" id="SSF56801">
    <property type="entry name" value="Acetyl-CoA synthetase-like"/>
    <property type="match status" value="1"/>
</dbReference>
<dbReference type="GO" id="GO:0106290">
    <property type="term" value="F:trans-cinnamate-CoA ligase activity"/>
    <property type="evidence" value="ECO:0007669"/>
    <property type="project" value="UniProtKB-ARBA"/>
</dbReference>
<feature type="region of interest" description="Disordered" evidence="3">
    <location>
        <begin position="97"/>
        <end position="123"/>
    </location>
</feature>
<reference evidence="7" key="1">
    <citation type="submission" date="2021-03" db="EMBL/GenBank/DDBJ databases">
        <authorList>
            <person name="Li Z."/>
            <person name="Yang C."/>
        </authorList>
    </citation>
    <scope>NUCLEOTIDE SEQUENCE</scope>
    <source>
        <strain evidence="7">Dzin_1.0</strain>
        <tissue evidence="7">Leaf</tissue>
    </source>
</reference>
<dbReference type="Proteomes" id="UP001085076">
    <property type="component" value="Miscellaneous, Linkage group lg09"/>
</dbReference>
<dbReference type="InterPro" id="IPR018391">
    <property type="entry name" value="PQQ_b-propeller_rpt"/>
</dbReference>
<organism evidence="7 8">
    <name type="scientific">Dioscorea zingiberensis</name>
    <dbReference type="NCBI Taxonomy" id="325984"/>
    <lineage>
        <taxon>Eukaryota</taxon>
        <taxon>Viridiplantae</taxon>
        <taxon>Streptophyta</taxon>
        <taxon>Embryophyta</taxon>
        <taxon>Tracheophyta</taxon>
        <taxon>Spermatophyta</taxon>
        <taxon>Magnoliopsida</taxon>
        <taxon>Liliopsida</taxon>
        <taxon>Dioscoreales</taxon>
        <taxon>Dioscoreaceae</taxon>
        <taxon>Dioscorea</taxon>
    </lineage>
</organism>
<dbReference type="OrthoDB" id="408177at2759"/>
<evidence type="ECO:0000259" key="4">
    <source>
        <dbReference type="Pfam" id="PF00501"/>
    </source>
</evidence>
<dbReference type="AlphaFoldDB" id="A0A9D5C1G4"/>
<feature type="domain" description="AMP-dependent synthetase/ligase" evidence="4">
    <location>
        <begin position="138"/>
        <end position="454"/>
    </location>
</feature>
<dbReference type="InterPro" id="IPR002372">
    <property type="entry name" value="PQQ_rpt_dom"/>
</dbReference>
<dbReference type="EMBL" id="JAGGNH010000009">
    <property type="protein sequence ID" value="KAJ0964374.1"/>
    <property type="molecule type" value="Genomic_DNA"/>
</dbReference>
<dbReference type="GO" id="GO:0009698">
    <property type="term" value="P:phenylpropanoid metabolic process"/>
    <property type="evidence" value="ECO:0007669"/>
    <property type="project" value="UniProtKB-ARBA"/>
</dbReference>
<evidence type="ECO:0000256" key="3">
    <source>
        <dbReference type="SAM" id="MobiDB-lite"/>
    </source>
</evidence>
<dbReference type="InterPro" id="IPR025110">
    <property type="entry name" value="AMP-bd_C"/>
</dbReference>
<dbReference type="Gene3D" id="3.40.50.12780">
    <property type="entry name" value="N-terminal domain of ligase-like"/>
    <property type="match status" value="1"/>
</dbReference>
<dbReference type="InterPro" id="IPR011047">
    <property type="entry name" value="Quinoprotein_ADH-like_sf"/>
</dbReference>
<keyword evidence="8" id="KW-1185">Reference proteome</keyword>
<feature type="domain" description="Pyrrolo-quinoline quinone repeat" evidence="6">
    <location>
        <begin position="843"/>
        <end position="1196"/>
    </location>
</feature>
<dbReference type="InterPro" id="IPR015943">
    <property type="entry name" value="WD40/YVTN_repeat-like_dom_sf"/>
</dbReference>
<dbReference type="InterPro" id="IPR036736">
    <property type="entry name" value="ACP-like_sf"/>
</dbReference>
<dbReference type="Pfam" id="PF00501">
    <property type="entry name" value="AMP-binding"/>
    <property type="match status" value="1"/>
</dbReference>
<feature type="domain" description="AMP-binding enzyme C-terminal" evidence="5">
    <location>
        <begin position="506"/>
        <end position="597"/>
    </location>
</feature>
<dbReference type="Gene3D" id="3.30.300.30">
    <property type="match status" value="1"/>
</dbReference>
<dbReference type="InterPro" id="IPR020845">
    <property type="entry name" value="AMP-binding_CS"/>
</dbReference>
<accession>A0A9D5C1G4</accession>
<dbReference type="SMART" id="SM00564">
    <property type="entry name" value="PQQ"/>
    <property type="match status" value="5"/>
</dbReference>
<dbReference type="InterPro" id="IPR045851">
    <property type="entry name" value="AMP-bd_C_sf"/>
</dbReference>
<dbReference type="Pfam" id="PF13193">
    <property type="entry name" value="AMP-binding_C"/>
    <property type="match status" value="1"/>
</dbReference>
<dbReference type="FunFam" id="2.130.10.10:FF:000883">
    <property type="entry name" value="Putative acyl-activating enzyme 19"/>
    <property type="match status" value="1"/>
</dbReference>
<evidence type="ECO:0000259" key="5">
    <source>
        <dbReference type="Pfam" id="PF13193"/>
    </source>
</evidence>
<feature type="compositionally biased region" description="Polar residues" evidence="3">
    <location>
        <begin position="103"/>
        <end position="115"/>
    </location>
</feature>
<comment type="caution">
    <text evidence="7">The sequence shown here is derived from an EMBL/GenBank/DDBJ whole genome shotgun (WGS) entry which is preliminary data.</text>
</comment>
<dbReference type="Gene3D" id="1.10.1200.10">
    <property type="entry name" value="ACP-like"/>
    <property type="match status" value="1"/>
</dbReference>
<gene>
    <name evidence="7" type="ORF">J5N97_029496</name>
</gene>
<protein>
    <recommendedName>
        <fullName evidence="1">4-coumarate--CoA ligase</fullName>
        <ecNumber evidence="1">6.2.1.12</ecNumber>
    </recommendedName>
</protein>
<evidence type="ECO:0000313" key="8">
    <source>
        <dbReference type="Proteomes" id="UP001085076"/>
    </source>
</evidence>
<dbReference type="PROSITE" id="PS00455">
    <property type="entry name" value="AMP_BINDING"/>
    <property type="match status" value="1"/>
</dbReference>
<dbReference type="GO" id="GO:0043041">
    <property type="term" value="P:amino acid activation for nonribosomal peptide biosynthetic process"/>
    <property type="evidence" value="ECO:0007669"/>
    <property type="project" value="TreeGrafter"/>
</dbReference>
<dbReference type="PANTHER" id="PTHR44394">
    <property type="entry name" value="BETA-ALANINE-ACTIVATING ENZYME"/>
    <property type="match status" value="1"/>
</dbReference>
<dbReference type="InterPro" id="IPR000873">
    <property type="entry name" value="AMP-dep_synth/lig_dom"/>
</dbReference>
<dbReference type="PANTHER" id="PTHR44394:SF1">
    <property type="entry name" value="BETA-ALANINE-ACTIVATING ENZYME"/>
    <property type="match status" value="1"/>
</dbReference>
<dbReference type="GO" id="GO:0016207">
    <property type="term" value="F:4-coumarate-CoA ligase activity"/>
    <property type="evidence" value="ECO:0007669"/>
    <property type="project" value="UniProtKB-EC"/>
</dbReference>
<evidence type="ECO:0000313" key="7">
    <source>
        <dbReference type="EMBL" id="KAJ0964374.1"/>
    </source>
</evidence>